<dbReference type="OrthoDB" id="10414256at2759"/>
<dbReference type="AlphaFoldDB" id="A0A913ZPQ2"/>
<evidence type="ECO:0000256" key="1">
    <source>
        <dbReference type="SAM" id="MobiDB-lite"/>
    </source>
</evidence>
<dbReference type="Proteomes" id="UP000887568">
    <property type="component" value="Unplaced"/>
</dbReference>
<dbReference type="EnsemblMetazoa" id="XM_038197113.1">
    <property type="protein sequence ID" value="XP_038053041.1"/>
    <property type="gene ID" value="LOC119725634"/>
</dbReference>
<dbReference type="GeneID" id="119725634"/>
<name>A0A913ZPQ2_PATMI</name>
<dbReference type="OMA" id="MSKYRIP"/>
<protein>
    <recommendedName>
        <fullName evidence="4">Complex I-9kD</fullName>
    </recommendedName>
</protein>
<evidence type="ECO:0000313" key="2">
    <source>
        <dbReference type="EnsemblMetazoa" id="XP_038053041.1"/>
    </source>
</evidence>
<reference evidence="2" key="1">
    <citation type="submission" date="2022-11" db="UniProtKB">
        <authorList>
            <consortium name="EnsemblMetazoa"/>
        </authorList>
    </citation>
    <scope>IDENTIFICATION</scope>
</reference>
<organism evidence="2 3">
    <name type="scientific">Patiria miniata</name>
    <name type="common">Bat star</name>
    <name type="synonym">Asterina miniata</name>
    <dbReference type="NCBI Taxonomy" id="46514"/>
    <lineage>
        <taxon>Eukaryota</taxon>
        <taxon>Metazoa</taxon>
        <taxon>Echinodermata</taxon>
        <taxon>Eleutherozoa</taxon>
        <taxon>Asterozoa</taxon>
        <taxon>Asteroidea</taxon>
        <taxon>Valvatacea</taxon>
        <taxon>Valvatida</taxon>
        <taxon>Asterinidae</taxon>
        <taxon>Patiria</taxon>
    </lineage>
</organism>
<feature type="region of interest" description="Disordered" evidence="1">
    <location>
        <begin position="28"/>
        <end position="67"/>
    </location>
</feature>
<sequence>MAASVKNVVWNFPRFQLAGVYMRQSQRLASSKASGTAKPTAKGDKKKAAKQEPISDTPKASASEAPPLYTYEVPTYDDWYFYNLESDMSKYRIPQPEPGKP</sequence>
<evidence type="ECO:0008006" key="4">
    <source>
        <dbReference type="Google" id="ProtNLM"/>
    </source>
</evidence>
<dbReference type="RefSeq" id="XP_038053041.1">
    <property type="nucleotide sequence ID" value="XM_038197113.1"/>
</dbReference>
<accession>A0A913ZPQ2</accession>
<proteinExistence type="predicted"/>
<keyword evidence="3" id="KW-1185">Reference proteome</keyword>
<evidence type="ECO:0000313" key="3">
    <source>
        <dbReference type="Proteomes" id="UP000887568"/>
    </source>
</evidence>